<accession>A0A017SQJ9</accession>
<name>A0A017SQJ9_ASPRC</name>
<evidence type="ECO:0000313" key="3">
    <source>
        <dbReference type="Proteomes" id="UP000019804"/>
    </source>
</evidence>
<gene>
    <name evidence="2" type="ORF">EURHEDRAFT_133815</name>
</gene>
<organism evidence="2 3">
    <name type="scientific">Aspergillus ruber (strain CBS 135680)</name>
    <dbReference type="NCBI Taxonomy" id="1388766"/>
    <lineage>
        <taxon>Eukaryota</taxon>
        <taxon>Fungi</taxon>
        <taxon>Dikarya</taxon>
        <taxon>Ascomycota</taxon>
        <taxon>Pezizomycotina</taxon>
        <taxon>Eurotiomycetes</taxon>
        <taxon>Eurotiomycetidae</taxon>
        <taxon>Eurotiales</taxon>
        <taxon>Aspergillaceae</taxon>
        <taxon>Aspergillus</taxon>
        <taxon>Aspergillus subgen. Aspergillus</taxon>
    </lineage>
</organism>
<dbReference type="RefSeq" id="XP_040642951.1">
    <property type="nucleotide sequence ID" value="XM_040777746.1"/>
</dbReference>
<dbReference type="AlphaFoldDB" id="A0A017SQJ9"/>
<evidence type="ECO:0008006" key="4">
    <source>
        <dbReference type="Google" id="ProtNLM"/>
    </source>
</evidence>
<evidence type="ECO:0000256" key="1">
    <source>
        <dbReference type="SAM" id="SignalP"/>
    </source>
</evidence>
<feature type="chain" id="PRO_5001499525" description="Secreted protein" evidence="1">
    <location>
        <begin position="25"/>
        <end position="91"/>
    </location>
</feature>
<sequence length="91" mass="9642">MTARGPAVLVVLCLGSSFFYPLDCSTERPSCPPVLLSLLSSLSDCFPPATPIETVETIKSLRQISRRSVPCDARGLFSAAAVFCMAVSSVC</sequence>
<dbReference type="GeneID" id="63692870"/>
<dbReference type="Proteomes" id="UP000019804">
    <property type="component" value="Unassembled WGS sequence"/>
</dbReference>
<dbReference type="EMBL" id="KK088412">
    <property type="protein sequence ID" value="EYE99263.1"/>
    <property type="molecule type" value="Genomic_DNA"/>
</dbReference>
<keyword evidence="1" id="KW-0732">Signal</keyword>
<dbReference type="HOGENOM" id="CLU_2426641_0_0_1"/>
<protein>
    <recommendedName>
        <fullName evidence="4">Secreted protein</fullName>
    </recommendedName>
</protein>
<reference evidence="3" key="1">
    <citation type="journal article" date="2014" name="Nat. Commun.">
        <title>Genomic adaptations of the halophilic Dead Sea filamentous fungus Eurotium rubrum.</title>
        <authorList>
            <person name="Kis-Papo T."/>
            <person name="Weig A.R."/>
            <person name="Riley R."/>
            <person name="Persoh D."/>
            <person name="Salamov A."/>
            <person name="Sun H."/>
            <person name="Lipzen A."/>
            <person name="Wasser S.P."/>
            <person name="Rambold G."/>
            <person name="Grigoriev I.V."/>
            <person name="Nevo E."/>
        </authorList>
    </citation>
    <scope>NUCLEOTIDE SEQUENCE [LARGE SCALE GENOMIC DNA]</scope>
    <source>
        <strain evidence="3">CBS 135680</strain>
    </source>
</reference>
<evidence type="ECO:0000313" key="2">
    <source>
        <dbReference type="EMBL" id="EYE99263.1"/>
    </source>
</evidence>
<proteinExistence type="predicted"/>
<feature type="signal peptide" evidence="1">
    <location>
        <begin position="1"/>
        <end position="24"/>
    </location>
</feature>
<keyword evidence="3" id="KW-1185">Reference proteome</keyword>